<reference evidence="2" key="1">
    <citation type="journal article" date="2015" name="Nat. Genet.">
        <title>The genome and transcriptome of the zoonotic hookworm Ancylostoma ceylanicum identify infection-specific gene families.</title>
        <authorList>
            <person name="Schwarz E.M."/>
            <person name="Hu Y."/>
            <person name="Antoshechkin I."/>
            <person name="Miller M.M."/>
            <person name="Sternberg P.W."/>
            <person name="Aroian R.V."/>
        </authorList>
    </citation>
    <scope>NUCLEOTIDE SEQUENCE</scope>
    <source>
        <strain evidence="2">HY135</strain>
    </source>
</reference>
<organism evidence="1 2">
    <name type="scientific">Ancylostoma ceylanicum</name>
    <dbReference type="NCBI Taxonomy" id="53326"/>
    <lineage>
        <taxon>Eukaryota</taxon>
        <taxon>Metazoa</taxon>
        <taxon>Ecdysozoa</taxon>
        <taxon>Nematoda</taxon>
        <taxon>Chromadorea</taxon>
        <taxon>Rhabditida</taxon>
        <taxon>Rhabditina</taxon>
        <taxon>Rhabditomorpha</taxon>
        <taxon>Strongyloidea</taxon>
        <taxon>Ancylostomatidae</taxon>
        <taxon>Ancylostomatinae</taxon>
        <taxon>Ancylostoma</taxon>
    </lineage>
</organism>
<name>A0A016S3F9_9BILA</name>
<sequence>MTVLGGVFGLTSGNALHSAGSACLLASSSYELPHNHSRSSICVRACFRDFYHVYSSCARETTTAGGCNRFLEDHHGFPVKCRMLSVLSLSPSSYVFIVHVDIIHMHMP</sequence>
<proteinExistence type="predicted"/>
<evidence type="ECO:0000313" key="1">
    <source>
        <dbReference type="EMBL" id="EYB85168.1"/>
    </source>
</evidence>
<comment type="caution">
    <text evidence="1">The sequence shown here is derived from an EMBL/GenBank/DDBJ whole genome shotgun (WGS) entry which is preliminary data.</text>
</comment>
<accession>A0A016S3F9</accession>
<dbReference type="AlphaFoldDB" id="A0A016S3F9"/>
<keyword evidence="2" id="KW-1185">Reference proteome</keyword>
<protein>
    <submittedName>
        <fullName evidence="1">Uncharacterized protein</fullName>
    </submittedName>
</protein>
<dbReference type="Proteomes" id="UP000024635">
    <property type="component" value="Unassembled WGS sequence"/>
</dbReference>
<dbReference type="EMBL" id="JARK01001639">
    <property type="protein sequence ID" value="EYB85168.1"/>
    <property type="molecule type" value="Genomic_DNA"/>
</dbReference>
<evidence type="ECO:0000313" key="2">
    <source>
        <dbReference type="Proteomes" id="UP000024635"/>
    </source>
</evidence>
<gene>
    <name evidence="1" type="primary">Acey_s0303.g1889</name>
    <name evidence="1" type="ORF">Y032_0303g1889</name>
</gene>